<dbReference type="PANTHER" id="PTHR13989:SF16">
    <property type="entry name" value="REPLICATION PROTEIN A2"/>
    <property type="match status" value="1"/>
</dbReference>
<dbReference type="Pfam" id="PF08784">
    <property type="entry name" value="RPA_C"/>
    <property type="match status" value="1"/>
</dbReference>
<comment type="similarity">
    <text evidence="2">Belongs to the replication factor A protein 2 family.</text>
</comment>
<dbReference type="GO" id="GO:0000724">
    <property type="term" value="P:double-strand break repair via homologous recombination"/>
    <property type="evidence" value="ECO:0007669"/>
    <property type="project" value="TreeGrafter"/>
</dbReference>
<accession>A0A7S4RRX6</accession>
<gene>
    <name evidence="6" type="ORF">AMON00008_LOCUS39642</name>
</gene>
<dbReference type="InterPro" id="IPR012340">
    <property type="entry name" value="NA-bd_OB-fold"/>
</dbReference>
<dbReference type="AlphaFoldDB" id="A0A7S4RRX6"/>
<dbReference type="SUPFAM" id="SSF50249">
    <property type="entry name" value="Nucleic acid-binding proteins"/>
    <property type="match status" value="1"/>
</dbReference>
<dbReference type="InterPro" id="IPR014892">
    <property type="entry name" value="RPA_C"/>
</dbReference>
<reference evidence="6" key="1">
    <citation type="submission" date="2021-01" db="EMBL/GenBank/DDBJ databases">
        <authorList>
            <person name="Corre E."/>
            <person name="Pelletier E."/>
            <person name="Niang G."/>
            <person name="Scheremetjew M."/>
            <person name="Finn R."/>
            <person name="Kale V."/>
            <person name="Holt S."/>
            <person name="Cochrane G."/>
            <person name="Meng A."/>
            <person name="Brown T."/>
            <person name="Cohen L."/>
        </authorList>
    </citation>
    <scope>NUCLEOTIDE SEQUENCE</scope>
    <source>
        <strain evidence="6">CCMP3105</strain>
    </source>
</reference>
<protein>
    <recommendedName>
        <fullName evidence="5">Replication protein A C-terminal domain-containing protein</fullName>
    </recommendedName>
</protein>
<keyword evidence="4" id="KW-0539">Nucleus</keyword>
<dbReference type="Gene3D" id="1.10.10.10">
    <property type="entry name" value="Winged helix-like DNA-binding domain superfamily/Winged helix DNA-binding domain"/>
    <property type="match status" value="1"/>
</dbReference>
<dbReference type="GO" id="GO:0006289">
    <property type="term" value="P:nucleotide-excision repair"/>
    <property type="evidence" value="ECO:0007669"/>
    <property type="project" value="TreeGrafter"/>
</dbReference>
<sequence>MFSGTQSFGGAVSDAFGSTLGGPTQAAAQETAAKKVRQEDKQTCLPVTVRLIERAVEQREDAASEGLRFHGTEHGVLILVGLIETLVRQPASIECTISDGTGRIKARFYSSSEHLRDLEPGRYVSLFGHVRTAPALHFAVVGMWAVDSADDVSFHMIEVAHAALKLGRGAADLTTPPPKKPVAKTAGLPEPAAAGFEVAALEVSPAKAAPLAGKPLRAAILRFLQAEGEARPEGLDLAAVCAHLGPAPANEVSKMLESLVNDGDVFTTIDDEHFQCV</sequence>
<dbReference type="GO" id="GO:0003697">
    <property type="term" value="F:single-stranded DNA binding"/>
    <property type="evidence" value="ECO:0007669"/>
    <property type="project" value="TreeGrafter"/>
</dbReference>
<dbReference type="GO" id="GO:0006260">
    <property type="term" value="P:DNA replication"/>
    <property type="evidence" value="ECO:0007669"/>
    <property type="project" value="TreeGrafter"/>
</dbReference>
<name>A0A7S4RRX6_9DINO</name>
<evidence type="ECO:0000256" key="4">
    <source>
        <dbReference type="ARBA" id="ARBA00023242"/>
    </source>
</evidence>
<dbReference type="InterPro" id="IPR036390">
    <property type="entry name" value="WH_DNA-bd_sf"/>
</dbReference>
<evidence type="ECO:0000256" key="1">
    <source>
        <dbReference type="ARBA" id="ARBA00004123"/>
    </source>
</evidence>
<evidence type="ECO:0000313" key="6">
    <source>
        <dbReference type="EMBL" id="CAE4623253.1"/>
    </source>
</evidence>
<dbReference type="Gene3D" id="2.40.50.140">
    <property type="entry name" value="Nucleic acid-binding proteins"/>
    <property type="match status" value="1"/>
</dbReference>
<dbReference type="PANTHER" id="PTHR13989">
    <property type="entry name" value="REPLICATION PROTEIN A-RELATED"/>
    <property type="match status" value="1"/>
</dbReference>
<organism evidence="6">
    <name type="scientific">Alexandrium monilatum</name>
    <dbReference type="NCBI Taxonomy" id="311494"/>
    <lineage>
        <taxon>Eukaryota</taxon>
        <taxon>Sar</taxon>
        <taxon>Alveolata</taxon>
        <taxon>Dinophyceae</taxon>
        <taxon>Gonyaulacales</taxon>
        <taxon>Pyrocystaceae</taxon>
        <taxon>Alexandrium</taxon>
    </lineage>
</organism>
<comment type="subcellular location">
    <subcellularLocation>
        <location evidence="1">Nucleus</location>
    </subcellularLocation>
</comment>
<proteinExistence type="inferred from homology"/>
<dbReference type="GO" id="GO:0000781">
    <property type="term" value="C:chromosome, telomeric region"/>
    <property type="evidence" value="ECO:0007669"/>
    <property type="project" value="TreeGrafter"/>
</dbReference>
<evidence type="ECO:0000259" key="5">
    <source>
        <dbReference type="Pfam" id="PF08784"/>
    </source>
</evidence>
<dbReference type="InterPro" id="IPR040260">
    <property type="entry name" value="RFA2-like"/>
</dbReference>
<feature type="domain" description="Replication protein A C-terminal" evidence="5">
    <location>
        <begin position="211"/>
        <end position="272"/>
    </location>
</feature>
<dbReference type="EMBL" id="HBNR01056361">
    <property type="protein sequence ID" value="CAE4623253.1"/>
    <property type="molecule type" value="Transcribed_RNA"/>
</dbReference>
<evidence type="ECO:0000256" key="2">
    <source>
        <dbReference type="ARBA" id="ARBA00007815"/>
    </source>
</evidence>
<evidence type="ECO:0000256" key="3">
    <source>
        <dbReference type="ARBA" id="ARBA00023125"/>
    </source>
</evidence>
<dbReference type="GO" id="GO:0035861">
    <property type="term" value="C:site of double-strand break"/>
    <property type="evidence" value="ECO:0007669"/>
    <property type="project" value="TreeGrafter"/>
</dbReference>
<dbReference type="InterPro" id="IPR036388">
    <property type="entry name" value="WH-like_DNA-bd_sf"/>
</dbReference>
<dbReference type="GO" id="GO:0005662">
    <property type="term" value="C:DNA replication factor A complex"/>
    <property type="evidence" value="ECO:0007669"/>
    <property type="project" value="TreeGrafter"/>
</dbReference>
<dbReference type="SUPFAM" id="SSF46785">
    <property type="entry name" value="Winged helix' DNA-binding domain"/>
    <property type="match status" value="1"/>
</dbReference>
<keyword evidence="3" id="KW-0238">DNA-binding</keyword>